<dbReference type="Proteomes" id="UP000295217">
    <property type="component" value="Unassembled WGS sequence"/>
</dbReference>
<name>A0A4R5A3G8_9ACTN</name>
<reference evidence="1 2" key="1">
    <citation type="submission" date="2019-02" db="EMBL/GenBank/DDBJ databases">
        <title>Draft genome sequences of novel Actinobacteria.</title>
        <authorList>
            <person name="Sahin N."/>
            <person name="Ay H."/>
            <person name="Saygin H."/>
        </authorList>
    </citation>
    <scope>NUCLEOTIDE SEQUENCE [LARGE SCALE GENOMIC DNA]</scope>
    <source>
        <strain evidence="1 2">8K307</strain>
    </source>
</reference>
<dbReference type="AlphaFoldDB" id="A0A4R5A3G8"/>
<comment type="caution">
    <text evidence="1">The sequence shown here is derived from an EMBL/GenBank/DDBJ whole genome shotgun (WGS) entry which is preliminary data.</text>
</comment>
<gene>
    <name evidence="1" type="ORF">E1262_26250</name>
</gene>
<evidence type="ECO:0000313" key="1">
    <source>
        <dbReference type="EMBL" id="TDD65159.1"/>
    </source>
</evidence>
<protein>
    <submittedName>
        <fullName evidence="1">Uncharacterized protein</fullName>
    </submittedName>
</protein>
<dbReference type="EMBL" id="SMLB01000056">
    <property type="protein sequence ID" value="TDD65159.1"/>
    <property type="molecule type" value="Genomic_DNA"/>
</dbReference>
<organism evidence="1 2">
    <name type="scientific">Jiangella aurantiaca</name>
    <dbReference type="NCBI Taxonomy" id="2530373"/>
    <lineage>
        <taxon>Bacteria</taxon>
        <taxon>Bacillati</taxon>
        <taxon>Actinomycetota</taxon>
        <taxon>Actinomycetes</taxon>
        <taxon>Jiangellales</taxon>
        <taxon>Jiangellaceae</taxon>
        <taxon>Jiangella</taxon>
    </lineage>
</organism>
<accession>A0A4R5A3G8</accession>
<keyword evidence="2" id="KW-1185">Reference proteome</keyword>
<dbReference type="RefSeq" id="WP_132107223.1">
    <property type="nucleotide sequence ID" value="NZ_SMLB01000056.1"/>
</dbReference>
<proteinExistence type="predicted"/>
<evidence type="ECO:0000313" key="2">
    <source>
        <dbReference type="Proteomes" id="UP000295217"/>
    </source>
</evidence>
<sequence length="74" mass="7446">MTHSRPAGPTAPSGAAGVALRPLGVDQARITGGLAAHGPDDELRTTADHCIRLTVATAVDVAACPTAPLTRPRP</sequence>